<sequence length="80" mass="8720">VYAVAVSKLLLHRLLRFKASSSSSSPFSPSSVHCSTRVSFFSVAVSKLLLHRLLRFKASSPSSSPFSPSSVHCSTRVSFF</sequence>
<dbReference type="Proteomes" id="UP000236291">
    <property type="component" value="Unassembled WGS sequence"/>
</dbReference>
<proteinExistence type="predicted"/>
<dbReference type="AlphaFoldDB" id="A0A2K3KL28"/>
<reference evidence="1 2" key="2">
    <citation type="journal article" date="2017" name="Front. Plant Sci.">
        <title>Gene Classification and Mining of Molecular Markers Useful in Red Clover (Trifolium pratense) Breeding.</title>
        <authorList>
            <person name="Istvanek J."/>
            <person name="Dluhosova J."/>
            <person name="Dluhos P."/>
            <person name="Patkova L."/>
            <person name="Nedelnik J."/>
            <person name="Repkova J."/>
        </authorList>
    </citation>
    <scope>NUCLEOTIDE SEQUENCE [LARGE SCALE GENOMIC DNA]</scope>
    <source>
        <strain evidence="2">cv. Tatra</strain>
        <tissue evidence="1">Young leaves</tissue>
    </source>
</reference>
<name>A0A2K3KL28_TRIPR</name>
<feature type="non-terminal residue" evidence="1">
    <location>
        <position position="1"/>
    </location>
</feature>
<comment type="caution">
    <text evidence="1">The sequence shown here is derived from an EMBL/GenBank/DDBJ whole genome shotgun (WGS) entry which is preliminary data.</text>
</comment>
<evidence type="ECO:0000313" key="1">
    <source>
        <dbReference type="EMBL" id="PNX66987.1"/>
    </source>
</evidence>
<organism evidence="1 2">
    <name type="scientific">Trifolium pratense</name>
    <name type="common">Red clover</name>
    <dbReference type="NCBI Taxonomy" id="57577"/>
    <lineage>
        <taxon>Eukaryota</taxon>
        <taxon>Viridiplantae</taxon>
        <taxon>Streptophyta</taxon>
        <taxon>Embryophyta</taxon>
        <taxon>Tracheophyta</taxon>
        <taxon>Spermatophyta</taxon>
        <taxon>Magnoliopsida</taxon>
        <taxon>eudicotyledons</taxon>
        <taxon>Gunneridae</taxon>
        <taxon>Pentapetalae</taxon>
        <taxon>rosids</taxon>
        <taxon>fabids</taxon>
        <taxon>Fabales</taxon>
        <taxon>Fabaceae</taxon>
        <taxon>Papilionoideae</taxon>
        <taxon>50 kb inversion clade</taxon>
        <taxon>NPAAA clade</taxon>
        <taxon>Hologalegina</taxon>
        <taxon>IRL clade</taxon>
        <taxon>Trifolieae</taxon>
        <taxon>Trifolium</taxon>
    </lineage>
</organism>
<protein>
    <submittedName>
        <fullName evidence="1">Uncharacterized protein</fullName>
    </submittedName>
</protein>
<evidence type="ECO:0000313" key="2">
    <source>
        <dbReference type="Proteomes" id="UP000236291"/>
    </source>
</evidence>
<reference evidence="1 2" key="1">
    <citation type="journal article" date="2014" name="Am. J. Bot.">
        <title>Genome assembly and annotation for red clover (Trifolium pratense; Fabaceae).</title>
        <authorList>
            <person name="Istvanek J."/>
            <person name="Jaros M."/>
            <person name="Krenek A."/>
            <person name="Repkova J."/>
        </authorList>
    </citation>
    <scope>NUCLEOTIDE SEQUENCE [LARGE SCALE GENOMIC DNA]</scope>
    <source>
        <strain evidence="2">cv. Tatra</strain>
        <tissue evidence="1">Young leaves</tissue>
    </source>
</reference>
<dbReference type="EMBL" id="ASHM01201972">
    <property type="protein sequence ID" value="PNX66987.1"/>
    <property type="molecule type" value="Genomic_DNA"/>
</dbReference>
<gene>
    <name evidence="1" type="ORF">L195_g063311</name>
</gene>
<accession>A0A2K3KL28</accession>